<evidence type="ECO:0000313" key="2">
    <source>
        <dbReference type="Proteomes" id="UP000076193"/>
    </source>
</evidence>
<dbReference type="EMBL" id="CP171844">
    <property type="protein sequence ID" value="XKQ42893.1"/>
    <property type="molecule type" value="Genomic_DNA"/>
</dbReference>
<evidence type="ECO:0000313" key="1">
    <source>
        <dbReference type="EMBL" id="XKQ42893.1"/>
    </source>
</evidence>
<reference evidence="1" key="1">
    <citation type="submission" date="2024-10" db="EMBL/GenBank/DDBJ databases">
        <title>Strain of Rhizobium-related bacteria isolated fromm roots of Vavilovia formosa.</title>
        <authorList>
            <person name="Kimeklis A."/>
            <person name="Afonin A."/>
        </authorList>
    </citation>
    <scope>NUCLEOTIDE SEQUENCE</scope>
    <source>
        <strain evidence="1">Vaf12</strain>
    </source>
</reference>
<gene>
    <name evidence="1" type="ORF">A4A59_001340</name>
</gene>
<sequence length="71" mass="7945">MRKIGLDADLSHRRLEIGGRLEAIFDRSIDAKISAAKGCDSTDQAANRRRLPLEHPERTGYRLRATGDIVN</sequence>
<proteinExistence type="predicted"/>
<organism evidence="1 2">
    <name type="scientific">Rhizobium leguminosarum</name>
    <dbReference type="NCBI Taxonomy" id="384"/>
    <lineage>
        <taxon>Bacteria</taxon>
        <taxon>Pseudomonadati</taxon>
        <taxon>Pseudomonadota</taxon>
        <taxon>Alphaproteobacteria</taxon>
        <taxon>Hyphomicrobiales</taxon>
        <taxon>Rhizobiaceae</taxon>
        <taxon>Rhizobium/Agrobacterium group</taxon>
        <taxon>Rhizobium</taxon>
    </lineage>
</organism>
<name>A0ACD5FBV6_RHILE</name>
<protein>
    <submittedName>
        <fullName evidence="1">Uncharacterized protein</fullName>
    </submittedName>
</protein>
<accession>A0ACD5FBV6</accession>
<dbReference type="Proteomes" id="UP000076193">
    <property type="component" value="Chromosome"/>
</dbReference>